<evidence type="ECO:0000259" key="13">
    <source>
        <dbReference type="SMART" id="SM01332"/>
    </source>
</evidence>
<keyword evidence="15" id="KW-1185">Reference proteome</keyword>
<dbReference type="PANTHER" id="PTHR10177">
    <property type="entry name" value="CYCLINS"/>
    <property type="match status" value="1"/>
</dbReference>
<dbReference type="GO" id="GO:0000307">
    <property type="term" value="C:cyclin-dependent protein kinase holoenzyme complex"/>
    <property type="evidence" value="ECO:0007669"/>
    <property type="project" value="UniProtKB-ARBA"/>
</dbReference>
<evidence type="ECO:0000313" key="15">
    <source>
        <dbReference type="Proteomes" id="UP001159428"/>
    </source>
</evidence>
<evidence type="ECO:0000256" key="4">
    <source>
        <dbReference type="ARBA" id="ARBA00019673"/>
    </source>
</evidence>
<dbReference type="Gene3D" id="1.10.472.10">
    <property type="entry name" value="Cyclin-like"/>
    <property type="match status" value="2"/>
</dbReference>
<reference evidence="14 15" key="1">
    <citation type="submission" date="2022-05" db="EMBL/GenBank/DDBJ databases">
        <authorList>
            <consortium name="Genoscope - CEA"/>
            <person name="William W."/>
        </authorList>
    </citation>
    <scope>NUCLEOTIDE SEQUENCE [LARGE SCALE GENOMIC DNA]</scope>
</reference>
<dbReference type="InterPro" id="IPR013763">
    <property type="entry name" value="Cyclin-like_dom"/>
</dbReference>
<dbReference type="InterPro" id="IPR046965">
    <property type="entry name" value="Cyclin_A/B-like"/>
</dbReference>
<evidence type="ECO:0000256" key="8">
    <source>
        <dbReference type="ARBA" id="ARBA00023127"/>
    </source>
</evidence>
<dbReference type="Pfam" id="PF00134">
    <property type="entry name" value="Cyclin_N"/>
    <property type="match status" value="1"/>
</dbReference>
<organism evidence="14 15">
    <name type="scientific">Pocillopora meandrina</name>
    <dbReference type="NCBI Taxonomy" id="46732"/>
    <lineage>
        <taxon>Eukaryota</taxon>
        <taxon>Metazoa</taxon>
        <taxon>Cnidaria</taxon>
        <taxon>Anthozoa</taxon>
        <taxon>Hexacorallia</taxon>
        <taxon>Scleractinia</taxon>
        <taxon>Astrocoeniina</taxon>
        <taxon>Pocilloporidae</taxon>
        <taxon>Pocillopora</taxon>
    </lineage>
</organism>
<dbReference type="SMART" id="SM01332">
    <property type="entry name" value="Cyclin_C"/>
    <property type="match status" value="1"/>
</dbReference>
<comment type="similarity">
    <text evidence="3">Belongs to the cyclin family. Cyclin AB subfamily.</text>
</comment>
<keyword evidence="8 11" id="KW-0195">Cyclin</keyword>
<dbReference type="SMART" id="SM00385">
    <property type="entry name" value="CYCLIN"/>
    <property type="match status" value="2"/>
</dbReference>
<dbReference type="SUPFAM" id="SSF47954">
    <property type="entry name" value="Cyclin-like"/>
    <property type="match status" value="2"/>
</dbReference>
<dbReference type="Proteomes" id="UP001159428">
    <property type="component" value="Unassembled WGS sequence"/>
</dbReference>
<dbReference type="Pfam" id="PF02984">
    <property type="entry name" value="Cyclin_C"/>
    <property type="match status" value="1"/>
</dbReference>
<comment type="caution">
    <text evidence="14">The sequence shown here is derived from an EMBL/GenBank/DDBJ whole genome shotgun (WGS) entry which is preliminary data.</text>
</comment>
<evidence type="ECO:0000256" key="10">
    <source>
        <dbReference type="ARBA" id="ARBA00023306"/>
    </source>
</evidence>
<proteinExistence type="inferred from homology"/>
<dbReference type="CDD" id="cd20504">
    <property type="entry name" value="CYCLIN_CCNA_rpt1"/>
    <property type="match status" value="1"/>
</dbReference>
<keyword evidence="9" id="KW-0539">Nucleus</keyword>
<dbReference type="GO" id="GO:0051301">
    <property type="term" value="P:cell division"/>
    <property type="evidence" value="ECO:0007669"/>
    <property type="project" value="UniProtKB-KW"/>
</dbReference>
<feature type="domain" description="Cyclin-like" evidence="12">
    <location>
        <begin position="324"/>
        <end position="410"/>
    </location>
</feature>
<dbReference type="InterPro" id="IPR006671">
    <property type="entry name" value="Cyclin_N"/>
</dbReference>
<evidence type="ECO:0000256" key="7">
    <source>
        <dbReference type="ARBA" id="ARBA00022776"/>
    </source>
</evidence>
<dbReference type="GO" id="GO:0016538">
    <property type="term" value="F:cyclin-dependent protein serine/threonine kinase regulator activity"/>
    <property type="evidence" value="ECO:0007669"/>
    <property type="project" value="InterPro"/>
</dbReference>
<evidence type="ECO:0000259" key="12">
    <source>
        <dbReference type="SMART" id="SM00385"/>
    </source>
</evidence>
<comment type="subcellular location">
    <subcellularLocation>
        <location evidence="2">Cytoplasm</location>
    </subcellularLocation>
    <subcellularLocation>
        <location evidence="1">Nucleus</location>
    </subcellularLocation>
</comment>
<dbReference type="AlphaFoldDB" id="A0AAU9W5A7"/>
<evidence type="ECO:0000313" key="14">
    <source>
        <dbReference type="EMBL" id="CAH3046286.1"/>
    </source>
</evidence>
<dbReference type="GO" id="GO:0005654">
    <property type="term" value="C:nucleoplasm"/>
    <property type="evidence" value="ECO:0007669"/>
    <property type="project" value="UniProtKB-ARBA"/>
</dbReference>
<evidence type="ECO:0000256" key="1">
    <source>
        <dbReference type="ARBA" id="ARBA00004123"/>
    </source>
</evidence>
<evidence type="ECO:0000256" key="2">
    <source>
        <dbReference type="ARBA" id="ARBA00004496"/>
    </source>
</evidence>
<evidence type="ECO:0000256" key="5">
    <source>
        <dbReference type="ARBA" id="ARBA00022490"/>
    </source>
</evidence>
<feature type="domain" description="Cyclin C-terminal" evidence="13">
    <location>
        <begin position="320"/>
        <end position="441"/>
    </location>
</feature>
<keyword evidence="7" id="KW-0498">Mitosis</keyword>
<dbReference type="InterPro" id="IPR032447">
    <property type="entry name" value="Cyclin-A_N"/>
</dbReference>
<dbReference type="InterPro" id="IPR004367">
    <property type="entry name" value="Cyclin_C-dom"/>
</dbReference>
<dbReference type="FunFam" id="1.10.472.10:FF:000037">
    <property type="entry name" value="Cyclin-A2"/>
    <property type="match status" value="1"/>
</dbReference>
<keyword evidence="6" id="KW-0132">Cell division</keyword>
<evidence type="ECO:0000256" key="9">
    <source>
        <dbReference type="ARBA" id="ARBA00023242"/>
    </source>
</evidence>
<dbReference type="Pfam" id="PF16500">
    <property type="entry name" value="Cyclin_N2"/>
    <property type="match status" value="1"/>
</dbReference>
<dbReference type="FunFam" id="1.10.472.10:FF:000001">
    <property type="entry name" value="G2/mitotic-specific cyclin"/>
    <property type="match status" value="1"/>
</dbReference>
<protein>
    <recommendedName>
        <fullName evidence="4">Cyclin-A2</fullName>
    </recommendedName>
</protein>
<evidence type="ECO:0000256" key="11">
    <source>
        <dbReference type="RuleBase" id="RU000383"/>
    </source>
</evidence>
<keyword evidence="10" id="KW-0131">Cell cycle</keyword>
<dbReference type="PROSITE" id="PS00292">
    <property type="entry name" value="CYCLINS"/>
    <property type="match status" value="1"/>
</dbReference>
<keyword evidence="5" id="KW-0963">Cytoplasm</keyword>
<sequence length="447" mass="50017">MSLSIREPFPISNNFENNQESNVLKKAKMEDGQVRATQQGQKRAALSTITNNAMRIQPFRAAKQQAGFAGSKNDENAFSRLQQKTSVFAVPKSAQQSFSIHEDPEPVIASAQSRTHHSSSLVPEINPAITSLSSSALTNVFVSNRARNEVDSPMVIDSSDDEDFECTKETTPEIHDIDNGNDIFGVTEYASEIYQYLKKSELKNMPKPNYMKKQTDINHSMRSILVDWLVEVAEEYKLSLQTLYLTINYIDRFLSVMSVLRGKLQLVGTACMLIAAKFEEIYPPDISDFVYITDDTYNSKQVLKMESLILKTLGFEVCAPTILNFLERFLKAAECPEADKSKVESLAKYLCELSLLNGEPFLQYRPSTVAASAVVLSLHTIGLTSWNPTLAHYTGFQLLDLQACVHDLHRAFSHAPKQQQQSIREKYKSSSCHGVANLPAPEMLPLA</sequence>
<feature type="domain" description="Cyclin-like" evidence="12">
    <location>
        <begin position="227"/>
        <end position="311"/>
    </location>
</feature>
<dbReference type="PIRSF" id="PIRSF001771">
    <property type="entry name" value="Cyclin_A_B_D_E"/>
    <property type="match status" value="1"/>
</dbReference>
<evidence type="ECO:0000256" key="6">
    <source>
        <dbReference type="ARBA" id="ARBA00022618"/>
    </source>
</evidence>
<dbReference type="GO" id="GO:0005737">
    <property type="term" value="C:cytoplasm"/>
    <property type="evidence" value="ECO:0007669"/>
    <property type="project" value="UniProtKB-SubCell"/>
</dbReference>
<evidence type="ECO:0000256" key="3">
    <source>
        <dbReference type="ARBA" id="ARBA00006955"/>
    </source>
</evidence>
<dbReference type="GO" id="GO:0044772">
    <property type="term" value="P:mitotic cell cycle phase transition"/>
    <property type="evidence" value="ECO:0007669"/>
    <property type="project" value="InterPro"/>
</dbReference>
<dbReference type="EMBL" id="CALNXJ010000008">
    <property type="protein sequence ID" value="CAH3046286.1"/>
    <property type="molecule type" value="Genomic_DNA"/>
</dbReference>
<accession>A0AAU9W5A7</accession>
<gene>
    <name evidence="14" type="ORF">PMEA_00033182</name>
</gene>
<dbReference type="InterPro" id="IPR048258">
    <property type="entry name" value="Cyclins_cyclin-box"/>
</dbReference>
<dbReference type="InterPro" id="IPR039361">
    <property type="entry name" value="Cyclin"/>
</dbReference>
<dbReference type="InterPro" id="IPR036915">
    <property type="entry name" value="Cyclin-like_sf"/>
</dbReference>
<name>A0AAU9W5A7_9CNID</name>